<gene>
    <name evidence="14" type="ORF">FVE85_3232</name>
</gene>
<organism evidence="14 15">
    <name type="scientific">Porphyridium purpureum</name>
    <name type="common">Red alga</name>
    <name type="synonym">Porphyridium cruentum</name>
    <dbReference type="NCBI Taxonomy" id="35688"/>
    <lineage>
        <taxon>Eukaryota</taxon>
        <taxon>Rhodophyta</taxon>
        <taxon>Bangiophyceae</taxon>
        <taxon>Porphyridiales</taxon>
        <taxon>Porphyridiaceae</taxon>
        <taxon>Porphyridium</taxon>
    </lineage>
</organism>
<keyword evidence="13" id="KW-0670">Pyruvate</keyword>
<dbReference type="GO" id="GO:0005829">
    <property type="term" value="C:cytosol"/>
    <property type="evidence" value="ECO:0007669"/>
    <property type="project" value="TreeGrafter"/>
</dbReference>
<dbReference type="OrthoDB" id="1068353at2759"/>
<evidence type="ECO:0000256" key="10">
    <source>
        <dbReference type="ARBA" id="ARBA00023145"/>
    </source>
</evidence>
<dbReference type="PANTHER" id="PTHR11570:SF0">
    <property type="entry name" value="S-ADENOSYLMETHIONINE DECARBOXYLASE PROENZYME"/>
    <property type="match status" value="1"/>
</dbReference>
<evidence type="ECO:0000313" key="15">
    <source>
        <dbReference type="Proteomes" id="UP000324585"/>
    </source>
</evidence>
<comment type="pathway">
    <text evidence="2">Amine and polyamine biosynthesis; S-adenosylmethioninamine biosynthesis; S-adenosylmethioninamine from S-adenosyl-L-methionine: step 1/1.</text>
</comment>
<accession>A0A5J4YU04</accession>
<dbReference type="AlphaFoldDB" id="A0A5J4YU04"/>
<dbReference type="Proteomes" id="UP000324585">
    <property type="component" value="Unassembled WGS sequence"/>
</dbReference>
<dbReference type="UniPathway" id="UPA00331">
    <property type="reaction ID" value="UER00451"/>
</dbReference>
<dbReference type="GO" id="GO:0004014">
    <property type="term" value="F:adenosylmethionine decarboxylase activity"/>
    <property type="evidence" value="ECO:0007669"/>
    <property type="project" value="UniProtKB-EC"/>
</dbReference>
<dbReference type="InterPro" id="IPR016067">
    <property type="entry name" value="S-AdoMet_deCO2ase_core"/>
</dbReference>
<evidence type="ECO:0000256" key="7">
    <source>
        <dbReference type="ARBA" id="ARBA00022813"/>
    </source>
</evidence>
<dbReference type="EMBL" id="VRMN01000004">
    <property type="protein sequence ID" value="KAA8494991.1"/>
    <property type="molecule type" value="Genomic_DNA"/>
</dbReference>
<keyword evidence="5" id="KW-0949">S-adenosyl-L-methionine</keyword>
<evidence type="ECO:0000256" key="8">
    <source>
        <dbReference type="ARBA" id="ARBA00023066"/>
    </source>
</evidence>
<sequence>MHKAVDDAYDDGHRSIDELQYTERADDVLVRAHPADTPLLAQPQFQIASPTPDLNAGIAGGLKGAETDFTNADLDATDGVVEPLPGFEGPEKKLEIDFALLPGANKAGFRSFPRERWDAVLTDAQCSILSVSSNDVFDAYLLSESSMFVYPDKVLIKTCGTTTLLRSVPHFMSMADEILARVEFVQYSRASFRYPGQQLFPHTSFQTEIEYLNGFFGEGKSYVLGTPDNASEWHLYVADFMTVPSRQQSLEIFMFDLDQEVMSHFFHAKDAIGGMQAGASRVTDESGIRELILHEHTSSAGTDLEEGSPSVIIDAHNFDPCGYSMNGMVGETYYTIHITPESHCSYVSFETNLVDACDFTSTLHKVISTFKPGRFSVAFMADVDAPAGHRGLKHMSLDWDAPKSFGEHGGYWHAGDPTFLRMGRIGSQGVDGLEYCAYLCSYVQADGVDREAYASLGDEHMSRGLFSDMARRASLLARKRSVSASEPLEAALSGACRAVSSSLVSVTCPSLVTSGVGVMLNEVLTGIAQAQLRPETGFIERPLYFANLSQPLENWLKLVRVFRGAHPNLDIQHDLSLWRTDRVIARMFAEFGCHLRTDSKSEVDVLRQEDSGWMRGSILFSGTKQLCTASMESGEVFAIEEARPKANESTNRFHDAVLVYDWMDRQQVATIASRHHHAEVCVAVSNIDLDEPSLIRTMHRVVATCLELHLQPTSLMLSAEQNCTDLEDFRRGVRALHWIVSSFCMTPCACEKVCPLGSAKVSMGAVHLGSEYPGATELEKCEASEPLIGSIATLNEFFPPESGVLLTLDVGRALIADTHFLAVPVLARRDNKVKSGSGSMHYYLDSRVRDYLHVLHGDVAVETCSVSSMSSDQEACSGDERPSDKRPKQEIVECVLLDMSGEQEACSPVWSGQLPALELNDCVVFRNTDGCSESESHGFFRVFLEQA</sequence>
<keyword evidence="7" id="KW-0068">Autocatalytic cleavage</keyword>
<keyword evidence="11" id="KW-0456">Lyase</keyword>
<protein>
    <recommendedName>
        <fullName evidence="4">adenosylmethionine decarboxylase</fullName>
        <ecNumber evidence="4">4.1.1.50</ecNumber>
    </recommendedName>
</protein>
<evidence type="ECO:0000256" key="6">
    <source>
        <dbReference type="ARBA" id="ARBA00022793"/>
    </source>
</evidence>
<dbReference type="GO" id="GO:0008295">
    <property type="term" value="P:spermidine biosynthetic process"/>
    <property type="evidence" value="ECO:0007669"/>
    <property type="project" value="UniProtKB-KW"/>
</dbReference>
<evidence type="ECO:0000256" key="2">
    <source>
        <dbReference type="ARBA" id="ARBA00004911"/>
    </source>
</evidence>
<dbReference type="InterPro" id="IPR018166">
    <property type="entry name" value="S-AdoMet_deCO2ase_CS"/>
</dbReference>
<dbReference type="Gene3D" id="3.30.360.50">
    <property type="entry name" value="S-adenosylmethionine decarboxylase"/>
    <property type="match status" value="1"/>
</dbReference>
<dbReference type="SUPFAM" id="SSF56276">
    <property type="entry name" value="S-adenosylmethionine decarboxylase"/>
    <property type="match status" value="1"/>
</dbReference>
<proteinExistence type="inferred from homology"/>
<keyword evidence="15" id="KW-1185">Reference proteome</keyword>
<dbReference type="PROSITE" id="PS01336">
    <property type="entry name" value="ADOMETDC"/>
    <property type="match status" value="1"/>
</dbReference>
<dbReference type="InterPro" id="IPR048283">
    <property type="entry name" value="AdoMetDC-like"/>
</dbReference>
<dbReference type="Gene3D" id="3.20.20.10">
    <property type="entry name" value="Alanine racemase"/>
    <property type="match status" value="1"/>
</dbReference>
<evidence type="ECO:0000256" key="3">
    <source>
        <dbReference type="ARBA" id="ARBA00008466"/>
    </source>
</evidence>
<name>A0A5J4YU04_PORPP</name>
<evidence type="ECO:0000256" key="11">
    <source>
        <dbReference type="ARBA" id="ARBA00023239"/>
    </source>
</evidence>
<dbReference type="EC" id="4.1.1.50" evidence="4"/>
<evidence type="ECO:0000256" key="5">
    <source>
        <dbReference type="ARBA" id="ARBA00022691"/>
    </source>
</evidence>
<dbReference type="GO" id="GO:0006597">
    <property type="term" value="P:spermine biosynthetic process"/>
    <property type="evidence" value="ECO:0007669"/>
    <property type="project" value="InterPro"/>
</dbReference>
<keyword evidence="9" id="KW-0620">Polyamine biosynthesis</keyword>
<comment type="similarity">
    <text evidence="3">Belongs to the eukaryotic AdoMetDC family.</text>
</comment>
<evidence type="ECO:0000256" key="1">
    <source>
        <dbReference type="ARBA" id="ARBA00001928"/>
    </source>
</evidence>
<keyword evidence="12" id="KW-0704">Schiff base</keyword>
<dbReference type="InterPro" id="IPR029066">
    <property type="entry name" value="PLP-binding_barrel"/>
</dbReference>
<reference evidence="15" key="1">
    <citation type="journal article" date="2019" name="Nat. Commun.">
        <title>Expansion of phycobilisome linker gene families in mesophilic red algae.</title>
        <authorList>
            <person name="Lee J."/>
            <person name="Kim D."/>
            <person name="Bhattacharya D."/>
            <person name="Yoon H.S."/>
        </authorList>
    </citation>
    <scope>NUCLEOTIDE SEQUENCE [LARGE SCALE GENOMIC DNA]</scope>
    <source>
        <strain evidence="15">CCMP 1328</strain>
    </source>
</reference>
<keyword evidence="8" id="KW-0745">Spermidine biosynthesis</keyword>
<dbReference type="Pfam" id="PF01536">
    <property type="entry name" value="SAM_decarbox"/>
    <property type="match status" value="1"/>
</dbReference>
<keyword evidence="10" id="KW-0865">Zymogen</keyword>
<comment type="caution">
    <text evidence="14">The sequence shown here is derived from an EMBL/GenBank/DDBJ whole genome shotgun (WGS) entry which is preliminary data.</text>
</comment>
<evidence type="ECO:0000256" key="4">
    <source>
        <dbReference type="ARBA" id="ARBA00012357"/>
    </source>
</evidence>
<dbReference type="InterPro" id="IPR001985">
    <property type="entry name" value="S-AdoMet_decarboxylase_euk"/>
</dbReference>
<dbReference type="NCBIfam" id="TIGR00535">
    <property type="entry name" value="SAM_DCase"/>
    <property type="match status" value="1"/>
</dbReference>
<comment type="cofactor">
    <cofactor evidence="1">
        <name>pyruvate</name>
        <dbReference type="ChEBI" id="CHEBI:15361"/>
    </cofactor>
</comment>
<evidence type="ECO:0000256" key="13">
    <source>
        <dbReference type="ARBA" id="ARBA00023317"/>
    </source>
</evidence>
<dbReference type="PANTHER" id="PTHR11570">
    <property type="entry name" value="S-ADENOSYLMETHIONINE DECARBOXYLASE"/>
    <property type="match status" value="1"/>
</dbReference>
<dbReference type="InterPro" id="IPR009006">
    <property type="entry name" value="Ala_racemase/Decarboxylase_C"/>
</dbReference>
<keyword evidence="6" id="KW-0210">Decarboxylase</keyword>
<evidence type="ECO:0000256" key="12">
    <source>
        <dbReference type="ARBA" id="ARBA00023270"/>
    </source>
</evidence>
<dbReference type="Gene3D" id="2.40.37.10">
    <property type="entry name" value="Lyase, Ornithine Decarboxylase, Chain A, domain 1"/>
    <property type="match status" value="1"/>
</dbReference>
<evidence type="ECO:0000256" key="9">
    <source>
        <dbReference type="ARBA" id="ARBA00023115"/>
    </source>
</evidence>
<evidence type="ECO:0000313" key="14">
    <source>
        <dbReference type="EMBL" id="KAA8494991.1"/>
    </source>
</evidence>
<dbReference type="Gene3D" id="3.60.90.10">
    <property type="entry name" value="S-adenosylmethionine decarboxylase"/>
    <property type="match status" value="1"/>
</dbReference>